<evidence type="ECO:0000256" key="1">
    <source>
        <dbReference type="SAM" id="SignalP"/>
    </source>
</evidence>
<reference evidence="2 3" key="1">
    <citation type="submission" date="2019-03" db="EMBL/GenBank/DDBJ databases">
        <title>Genomic Encyclopedia of Type Strains, Phase IV (KMG-IV): sequencing the most valuable type-strain genomes for metagenomic binning, comparative biology and taxonomic classification.</title>
        <authorList>
            <person name="Goeker M."/>
        </authorList>
    </citation>
    <scope>NUCLEOTIDE SEQUENCE [LARGE SCALE GENOMIC DNA]</scope>
    <source>
        <strain evidence="2 3">DSM 16326</strain>
    </source>
</reference>
<protein>
    <recommendedName>
        <fullName evidence="4">Tetratricopeptide repeat protein</fullName>
    </recommendedName>
</protein>
<dbReference type="AlphaFoldDB" id="A0A4R8IL86"/>
<dbReference type="OrthoDB" id="5783700at2"/>
<sequence>MTLHRFFLIVALSLSLGNCAYLHSFDANLAEKIDQWIEEEKYHKALKTLEHVKDNKADYALLMQKREQIIKLAEKLEQKTISRTNQLVRNNEWHKAAQLYEKNLEKIPEHEKLRQSYADFLEKRQAYLKDLELRLLIKKSAWLGNNTVLYDKIKKAIPGNYQSVSGVRDYEHDREQALQALIECIRTSSSANRLDLAKTCLSLAQRIDRDIQYDPRVASARKKINQEKAASLRQYKQKTTDILSNLRQGYSLDNLQRSHDHLKASSDFPSLDKEAMGLLDELDRHLKAGIEQRMESARRLYSNGKIEHALQIWESLQTIAPDNQKLNGYIDRAHRVLKKLRQLQEKEPGIPSLQNQN</sequence>
<organism evidence="2 3">
    <name type="scientific">Thiohalophilus thiocyanatoxydans</name>
    <dbReference type="NCBI Taxonomy" id="381308"/>
    <lineage>
        <taxon>Bacteria</taxon>
        <taxon>Pseudomonadati</taxon>
        <taxon>Pseudomonadota</taxon>
        <taxon>Gammaproteobacteria</taxon>
        <taxon>Thiohalomonadales</taxon>
        <taxon>Thiohalophilaceae</taxon>
        <taxon>Thiohalophilus</taxon>
    </lineage>
</organism>
<name>A0A4R8IL86_9GAMM</name>
<keyword evidence="3" id="KW-1185">Reference proteome</keyword>
<evidence type="ECO:0000313" key="2">
    <source>
        <dbReference type="EMBL" id="TDY01551.1"/>
    </source>
</evidence>
<evidence type="ECO:0000313" key="3">
    <source>
        <dbReference type="Proteomes" id="UP000294914"/>
    </source>
</evidence>
<proteinExistence type="predicted"/>
<keyword evidence="1" id="KW-0732">Signal</keyword>
<dbReference type="RefSeq" id="WP_134082685.1">
    <property type="nucleotide sequence ID" value="NZ_SOQX01000003.1"/>
</dbReference>
<accession>A0A4R8IL86</accession>
<feature type="chain" id="PRO_5020545840" description="Tetratricopeptide repeat protein" evidence="1">
    <location>
        <begin position="21"/>
        <end position="357"/>
    </location>
</feature>
<comment type="caution">
    <text evidence="2">The sequence shown here is derived from an EMBL/GenBank/DDBJ whole genome shotgun (WGS) entry which is preliminary data.</text>
</comment>
<dbReference type="EMBL" id="SOQX01000003">
    <property type="protein sequence ID" value="TDY01551.1"/>
    <property type="molecule type" value="Genomic_DNA"/>
</dbReference>
<evidence type="ECO:0008006" key="4">
    <source>
        <dbReference type="Google" id="ProtNLM"/>
    </source>
</evidence>
<feature type="signal peptide" evidence="1">
    <location>
        <begin position="1"/>
        <end position="20"/>
    </location>
</feature>
<dbReference type="Proteomes" id="UP000294914">
    <property type="component" value="Unassembled WGS sequence"/>
</dbReference>
<gene>
    <name evidence="2" type="ORF">EDC23_1440</name>
</gene>